<feature type="chain" id="PRO_5035056179" description="DUF4440 domain-containing protein" evidence="1">
    <location>
        <begin position="23"/>
        <end position="294"/>
    </location>
</feature>
<dbReference type="Gene3D" id="3.10.450.50">
    <property type="match status" value="2"/>
</dbReference>
<dbReference type="AlphaFoldDB" id="A0A2X2KYT7"/>
<accession>A0A2X2KYT7</accession>
<dbReference type="EMBL" id="UAUU01000009">
    <property type="protein sequence ID" value="SPZ87099.1"/>
    <property type="molecule type" value="Genomic_DNA"/>
</dbReference>
<keyword evidence="1" id="KW-0732">Signal</keyword>
<reference evidence="4 6" key="2">
    <citation type="submission" date="2019-10" db="EMBL/GenBank/DDBJ databases">
        <authorList>
            <person name="Karimi E."/>
        </authorList>
    </citation>
    <scope>NUCLEOTIDE SEQUENCE [LARGE SCALE GENOMIC DNA]</scope>
    <source>
        <strain evidence="4">Sphingobacterium sp. 8BC</strain>
    </source>
</reference>
<organism evidence="3 5">
    <name type="scientific">Sphingobacterium multivorum</name>
    <dbReference type="NCBI Taxonomy" id="28454"/>
    <lineage>
        <taxon>Bacteria</taxon>
        <taxon>Pseudomonadati</taxon>
        <taxon>Bacteroidota</taxon>
        <taxon>Sphingobacteriia</taxon>
        <taxon>Sphingobacteriales</taxon>
        <taxon>Sphingobacteriaceae</taxon>
        <taxon>Sphingobacterium</taxon>
    </lineage>
</organism>
<evidence type="ECO:0000313" key="3">
    <source>
        <dbReference type="EMBL" id="SPZ87099.1"/>
    </source>
</evidence>
<dbReference type="InterPro" id="IPR032710">
    <property type="entry name" value="NTF2-like_dom_sf"/>
</dbReference>
<sequence>MNFWNRLSVVALMSVAGTTLYAQIPEKVGSLLQADKDAAALAKASTPHQAFLSIIDKESTFYVPSAVNAYNYLNNRPNIPDVLNWQPTFALIAKSQEFGVTSGSMDFQKVGARLRHGEYLTVWKRNKKGKWLVDIRAEVENNGNDGEFDLEYIEPTDSWYLKHRSKVRLNQREDIVLETDKLMSTVLKADNPTAYKEFLSEDVRFLFPWTNPMEGKAKMMAYLKKQRMTIETVPEEVKRSYSGDFAYTKGTATVRQKDKVVKYNYIRIWQLSELAKDDVKKANWNILIEMMFEK</sequence>
<name>A0A2X2KYT7_SPHMU</name>
<protein>
    <recommendedName>
        <fullName evidence="2">DUF4440 domain-containing protein</fullName>
    </recommendedName>
</protein>
<feature type="signal peptide" evidence="1">
    <location>
        <begin position="1"/>
        <end position="22"/>
    </location>
</feature>
<proteinExistence type="predicted"/>
<dbReference type="RefSeq" id="WP_112375433.1">
    <property type="nucleotide sequence ID" value="NZ_CP068086.1"/>
</dbReference>
<gene>
    <name evidence="3" type="ORF">NCTC11343_02710</name>
    <name evidence="4" type="ORF">SPHINGO8BC_150261</name>
</gene>
<evidence type="ECO:0000313" key="6">
    <source>
        <dbReference type="Proteomes" id="UP000432350"/>
    </source>
</evidence>
<evidence type="ECO:0000313" key="4">
    <source>
        <dbReference type="EMBL" id="VXC63868.1"/>
    </source>
</evidence>
<feature type="domain" description="DUF4440" evidence="2">
    <location>
        <begin position="187"/>
        <end position="271"/>
    </location>
</feature>
<dbReference type="SUPFAM" id="SSF54427">
    <property type="entry name" value="NTF2-like"/>
    <property type="match status" value="1"/>
</dbReference>
<evidence type="ECO:0000256" key="1">
    <source>
        <dbReference type="SAM" id="SignalP"/>
    </source>
</evidence>
<evidence type="ECO:0000313" key="5">
    <source>
        <dbReference type="Proteomes" id="UP000251241"/>
    </source>
</evidence>
<dbReference type="InterPro" id="IPR027843">
    <property type="entry name" value="DUF4440"/>
</dbReference>
<dbReference type="Pfam" id="PF14534">
    <property type="entry name" value="DUF4440"/>
    <property type="match status" value="1"/>
</dbReference>
<dbReference type="EMBL" id="CABWMV010000007">
    <property type="protein sequence ID" value="VXC63868.1"/>
    <property type="molecule type" value="Genomic_DNA"/>
</dbReference>
<reference evidence="3 5" key="1">
    <citation type="submission" date="2018-06" db="EMBL/GenBank/DDBJ databases">
        <authorList>
            <consortium name="Pathogen Informatics"/>
            <person name="Doyle S."/>
        </authorList>
    </citation>
    <scope>NUCLEOTIDE SEQUENCE [LARGE SCALE GENOMIC DNA]</scope>
    <source>
        <strain evidence="3 5">NCTC11343</strain>
    </source>
</reference>
<accession>A0A654A805</accession>
<evidence type="ECO:0000259" key="2">
    <source>
        <dbReference type="Pfam" id="PF14534"/>
    </source>
</evidence>
<dbReference type="Proteomes" id="UP000432350">
    <property type="component" value="Unassembled WGS sequence"/>
</dbReference>
<dbReference type="Proteomes" id="UP000251241">
    <property type="component" value="Unassembled WGS sequence"/>
</dbReference>